<reference evidence="3" key="2">
    <citation type="submission" date="2015-06" db="UniProtKB">
        <authorList>
            <consortium name="EnsemblProtists"/>
        </authorList>
    </citation>
    <scope>IDENTIFICATION</scope>
    <source>
        <strain evidence="3">Emoy2</strain>
    </source>
</reference>
<sequence>MRSRSAAAGETGSPKAADVSSSAASATQPAAGARGDAPPDIEDYELELIYSGESDGETDPKEPKAKDQSELAKPEPTKSDSRSALNLADRRDIFGSSNESDLPSPRRSRSAEKARKAMALAIGTILTVMQSCIRLILNLSTSAGRSFPNGPPSSSDAPCCTARQGPKHQPAVESEAPSYLPRVDTRATGRGNSSDVPSHRGSLTSAPRGNVGHRAHQSINEAEEETRSQMGLQLREDIEHKRSRRLGLVDNVTRLSSKRERDRSDFVFSQLENKQTQRSLRDELVEARQDISRLRGEISELQTRADSQHGEHEYLLEMLERKVFLHRKKFLTGDTA</sequence>
<dbReference type="EMBL" id="JH598253">
    <property type="status" value="NOT_ANNOTATED_CDS"/>
    <property type="molecule type" value="Genomic_DNA"/>
</dbReference>
<evidence type="ECO:0000256" key="1">
    <source>
        <dbReference type="SAM" id="Coils"/>
    </source>
</evidence>
<dbReference type="InParanoid" id="M4B4E5"/>
<evidence type="ECO:0008006" key="5">
    <source>
        <dbReference type="Google" id="ProtNLM"/>
    </source>
</evidence>
<keyword evidence="4" id="KW-1185">Reference proteome</keyword>
<name>M4B4E5_HYAAE</name>
<feature type="region of interest" description="Disordered" evidence="2">
    <location>
        <begin position="146"/>
        <end position="229"/>
    </location>
</feature>
<evidence type="ECO:0000313" key="4">
    <source>
        <dbReference type="Proteomes" id="UP000011713"/>
    </source>
</evidence>
<feature type="compositionally biased region" description="Low complexity" evidence="2">
    <location>
        <begin position="13"/>
        <end position="38"/>
    </location>
</feature>
<organism evidence="3 4">
    <name type="scientific">Hyaloperonospora arabidopsidis (strain Emoy2)</name>
    <name type="common">Downy mildew agent</name>
    <name type="synonym">Peronospora arabidopsidis</name>
    <dbReference type="NCBI Taxonomy" id="559515"/>
    <lineage>
        <taxon>Eukaryota</taxon>
        <taxon>Sar</taxon>
        <taxon>Stramenopiles</taxon>
        <taxon>Oomycota</taxon>
        <taxon>Peronosporomycetes</taxon>
        <taxon>Peronosporales</taxon>
        <taxon>Peronosporaceae</taxon>
        <taxon>Hyaloperonospora</taxon>
    </lineage>
</organism>
<proteinExistence type="predicted"/>
<dbReference type="VEuPathDB" id="FungiDB:HpaG801144"/>
<accession>M4B4E5</accession>
<protein>
    <recommendedName>
        <fullName evidence="5">RxLR effector candidate protein</fullName>
    </recommendedName>
</protein>
<dbReference type="Proteomes" id="UP000011713">
    <property type="component" value="Unassembled WGS sequence"/>
</dbReference>
<evidence type="ECO:0000313" key="3">
    <source>
        <dbReference type="EnsemblProtists" id="HpaP801144"/>
    </source>
</evidence>
<keyword evidence="1" id="KW-0175">Coiled coil</keyword>
<feature type="region of interest" description="Disordered" evidence="2">
    <location>
        <begin position="1"/>
        <end position="111"/>
    </location>
</feature>
<feature type="compositionally biased region" description="Polar residues" evidence="2">
    <location>
        <begin position="190"/>
        <end position="207"/>
    </location>
</feature>
<evidence type="ECO:0000256" key="2">
    <source>
        <dbReference type="SAM" id="MobiDB-lite"/>
    </source>
</evidence>
<dbReference type="AlphaFoldDB" id="M4B4E5"/>
<feature type="compositionally biased region" description="Basic and acidic residues" evidence="2">
    <location>
        <begin position="58"/>
        <end position="81"/>
    </location>
</feature>
<dbReference type="EnsemblProtists" id="HpaT801144">
    <property type="protein sequence ID" value="HpaP801144"/>
    <property type="gene ID" value="HpaG801144"/>
</dbReference>
<dbReference type="HOGENOM" id="CLU_822451_0_0_1"/>
<feature type="coiled-coil region" evidence="1">
    <location>
        <begin position="277"/>
        <end position="304"/>
    </location>
</feature>
<reference evidence="4" key="1">
    <citation type="journal article" date="2010" name="Science">
        <title>Signatures of adaptation to obligate biotrophy in the Hyaloperonospora arabidopsidis genome.</title>
        <authorList>
            <person name="Baxter L."/>
            <person name="Tripathy S."/>
            <person name="Ishaque N."/>
            <person name="Boot N."/>
            <person name="Cabral A."/>
            <person name="Kemen E."/>
            <person name="Thines M."/>
            <person name="Ah-Fong A."/>
            <person name="Anderson R."/>
            <person name="Badejoko W."/>
            <person name="Bittner-Eddy P."/>
            <person name="Boore J.L."/>
            <person name="Chibucos M.C."/>
            <person name="Coates M."/>
            <person name="Dehal P."/>
            <person name="Delehaunty K."/>
            <person name="Dong S."/>
            <person name="Downton P."/>
            <person name="Dumas B."/>
            <person name="Fabro G."/>
            <person name="Fronick C."/>
            <person name="Fuerstenberg S.I."/>
            <person name="Fulton L."/>
            <person name="Gaulin E."/>
            <person name="Govers F."/>
            <person name="Hughes L."/>
            <person name="Humphray S."/>
            <person name="Jiang R.H."/>
            <person name="Judelson H."/>
            <person name="Kamoun S."/>
            <person name="Kyung K."/>
            <person name="Meijer H."/>
            <person name="Minx P."/>
            <person name="Morris P."/>
            <person name="Nelson J."/>
            <person name="Phuntumart V."/>
            <person name="Qutob D."/>
            <person name="Rehmany A."/>
            <person name="Rougon-Cardoso A."/>
            <person name="Ryden P."/>
            <person name="Torto-Alalibo T."/>
            <person name="Studholme D."/>
            <person name="Wang Y."/>
            <person name="Win J."/>
            <person name="Wood J."/>
            <person name="Clifton S.W."/>
            <person name="Rogers J."/>
            <person name="Van den Ackerveken G."/>
            <person name="Jones J.D."/>
            <person name="McDowell J.M."/>
            <person name="Beynon J."/>
            <person name="Tyler B.M."/>
        </authorList>
    </citation>
    <scope>NUCLEOTIDE SEQUENCE [LARGE SCALE GENOMIC DNA]</scope>
    <source>
        <strain evidence="4">Emoy2</strain>
    </source>
</reference>